<name>A0A9D2SJ50_9FIRM</name>
<evidence type="ECO:0000256" key="3">
    <source>
        <dbReference type="ARBA" id="ARBA00022475"/>
    </source>
</evidence>
<accession>A0A9D2SJ50</accession>
<dbReference type="PANTHER" id="PTHR43744:SF12">
    <property type="entry name" value="ABC TRANSPORTER PERMEASE PROTEIN MG189-RELATED"/>
    <property type="match status" value="1"/>
</dbReference>
<dbReference type="Gene3D" id="1.10.3720.10">
    <property type="entry name" value="MetI-like"/>
    <property type="match status" value="1"/>
</dbReference>
<keyword evidence="6 7" id="KW-0472">Membrane</keyword>
<dbReference type="GO" id="GO:0005886">
    <property type="term" value="C:plasma membrane"/>
    <property type="evidence" value="ECO:0007669"/>
    <property type="project" value="UniProtKB-SubCell"/>
</dbReference>
<keyword evidence="4 7" id="KW-0812">Transmembrane</keyword>
<reference evidence="9" key="1">
    <citation type="journal article" date="2021" name="PeerJ">
        <title>Extensive microbial diversity within the chicken gut microbiome revealed by metagenomics and culture.</title>
        <authorList>
            <person name="Gilroy R."/>
            <person name="Ravi A."/>
            <person name="Getino M."/>
            <person name="Pursley I."/>
            <person name="Horton D.L."/>
            <person name="Alikhan N.F."/>
            <person name="Baker D."/>
            <person name="Gharbi K."/>
            <person name="Hall N."/>
            <person name="Watson M."/>
            <person name="Adriaenssens E.M."/>
            <person name="Foster-Nyarko E."/>
            <person name="Jarju S."/>
            <person name="Secka A."/>
            <person name="Antonio M."/>
            <person name="Oren A."/>
            <person name="Chaudhuri R.R."/>
            <person name="La Ragione R."/>
            <person name="Hildebrand F."/>
            <person name="Pallen M.J."/>
        </authorList>
    </citation>
    <scope>NUCLEOTIDE SEQUENCE</scope>
    <source>
        <strain evidence="9">CHK180-15479</strain>
    </source>
</reference>
<comment type="similarity">
    <text evidence="7">Belongs to the binding-protein-dependent transport system permease family.</text>
</comment>
<evidence type="ECO:0000256" key="5">
    <source>
        <dbReference type="ARBA" id="ARBA00022989"/>
    </source>
</evidence>
<dbReference type="SUPFAM" id="SSF161098">
    <property type="entry name" value="MetI-like"/>
    <property type="match status" value="1"/>
</dbReference>
<keyword evidence="3" id="KW-1003">Cell membrane</keyword>
<dbReference type="InterPro" id="IPR000515">
    <property type="entry name" value="MetI-like"/>
</dbReference>
<dbReference type="InterPro" id="IPR035906">
    <property type="entry name" value="MetI-like_sf"/>
</dbReference>
<evidence type="ECO:0000256" key="2">
    <source>
        <dbReference type="ARBA" id="ARBA00022448"/>
    </source>
</evidence>
<dbReference type="Pfam" id="PF00528">
    <property type="entry name" value="BPD_transp_1"/>
    <property type="match status" value="1"/>
</dbReference>
<feature type="transmembrane region" description="Helical" evidence="7">
    <location>
        <begin position="12"/>
        <end position="32"/>
    </location>
</feature>
<dbReference type="PROSITE" id="PS50928">
    <property type="entry name" value="ABC_TM1"/>
    <property type="match status" value="1"/>
</dbReference>
<comment type="caution">
    <text evidence="9">The sequence shown here is derived from an EMBL/GenBank/DDBJ whole genome shotgun (WGS) entry which is preliminary data.</text>
</comment>
<feature type="transmembrane region" description="Helical" evidence="7">
    <location>
        <begin position="74"/>
        <end position="96"/>
    </location>
</feature>
<dbReference type="AlphaFoldDB" id="A0A9D2SJ50"/>
<protein>
    <submittedName>
        <fullName evidence="9">Carbohydrate ABC transporter permease</fullName>
    </submittedName>
</protein>
<dbReference type="PANTHER" id="PTHR43744">
    <property type="entry name" value="ABC TRANSPORTER PERMEASE PROTEIN MG189-RELATED-RELATED"/>
    <property type="match status" value="1"/>
</dbReference>
<reference evidence="9" key="2">
    <citation type="submission" date="2021-04" db="EMBL/GenBank/DDBJ databases">
        <authorList>
            <person name="Gilroy R."/>
        </authorList>
    </citation>
    <scope>NUCLEOTIDE SEQUENCE</scope>
    <source>
        <strain evidence="9">CHK180-15479</strain>
    </source>
</reference>
<comment type="subcellular location">
    <subcellularLocation>
        <location evidence="1 7">Cell membrane</location>
        <topology evidence="1 7">Multi-pass membrane protein</topology>
    </subcellularLocation>
</comment>
<feature type="transmembrane region" description="Helical" evidence="7">
    <location>
        <begin position="240"/>
        <end position="261"/>
    </location>
</feature>
<dbReference type="GO" id="GO:0055085">
    <property type="term" value="P:transmembrane transport"/>
    <property type="evidence" value="ECO:0007669"/>
    <property type="project" value="InterPro"/>
</dbReference>
<evidence type="ECO:0000256" key="4">
    <source>
        <dbReference type="ARBA" id="ARBA00022692"/>
    </source>
</evidence>
<keyword evidence="2 7" id="KW-0813">Transport</keyword>
<feature type="transmembrane region" description="Helical" evidence="7">
    <location>
        <begin position="142"/>
        <end position="161"/>
    </location>
</feature>
<dbReference type="CDD" id="cd06261">
    <property type="entry name" value="TM_PBP2"/>
    <property type="match status" value="1"/>
</dbReference>
<keyword evidence="5 7" id="KW-1133">Transmembrane helix</keyword>
<gene>
    <name evidence="9" type="ORF">H9704_14175</name>
</gene>
<sequence length="275" mass="31192">MKSKKQNAGICCQILAVFCMLLMLFPFFLVLLNSLKTRKEIIKNPLAFPMEFSMDNFVTAWTTMDFPKVLGNTVYVTVLSQIVLIVFGSMLAYMLVRWSWKINKIILGVLVCAMIIPFQSLMIPFVSIFGKLGWMNSRTALVFFYLGFGMPMTTFMYHGFIKSISKEMEEAAMIDGCSHSACFWRIVFPNLKSISTTILIINILWTWNDFLLPSLVLIKDKARTIPLSTFYFFGEYTAELGYAMAALILSVLPVVAVYIFLQKQIVAGVMDGAIK</sequence>
<evidence type="ECO:0000256" key="7">
    <source>
        <dbReference type="RuleBase" id="RU363032"/>
    </source>
</evidence>
<evidence type="ECO:0000313" key="9">
    <source>
        <dbReference type="EMBL" id="HJC07267.1"/>
    </source>
</evidence>
<evidence type="ECO:0000259" key="8">
    <source>
        <dbReference type="PROSITE" id="PS50928"/>
    </source>
</evidence>
<organism evidence="9 10">
    <name type="scientific">Candidatus Enterocloster excrementipullorum</name>
    <dbReference type="NCBI Taxonomy" id="2838559"/>
    <lineage>
        <taxon>Bacteria</taxon>
        <taxon>Bacillati</taxon>
        <taxon>Bacillota</taxon>
        <taxon>Clostridia</taxon>
        <taxon>Lachnospirales</taxon>
        <taxon>Lachnospiraceae</taxon>
        <taxon>Enterocloster</taxon>
    </lineage>
</organism>
<dbReference type="EMBL" id="DWWT01000078">
    <property type="protein sequence ID" value="HJC07267.1"/>
    <property type="molecule type" value="Genomic_DNA"/>
</dbReference>
<dbReference type="Proteomes" id="UP000823910">
    <property type="component" value="Unassembled WGS sequence"/>
</dbReference>
<feature type="transmembrane region" description="Helical" evidence="7">
    <location>
        <begin position="182"/>
        <end position="205"/>
    </location>
</feature>
<feature type="transmembrane region" description="Helical" evidence="7">
    <location>
        <begin position="105"/>
        <end position="130"/>
    </location>
</feature>
<proteinExistence type="inferred from homology"/>
<feature type="domain" description="ABC transmembrane type-1" evidence="8">
    <location>
        <begin position="70"/>
        <end position="261"/>
    </location>
</feature>
<evidence type="ECO:0000256" key="6">
    <source>
        <dbReference type="ARBA" id="ARBA00023136"/>
    </source>
</evidence>
<evidence type="ECO:0000313" key="10">
    <source>
        <dbReference type="Proteomes" id="UP000823910"/>
    </source>
</evidence>
<evidence type="ECO:0000256" key="1">
    <source>
        <dbReference type="ARBA" id="ARBA00004651"/>
    </source>
</evidence>